<reference evidence="6" key="1">
    <citation type="submission" date="2019-08" db="EMBL/GenBank/DDBJ databases">
        <authorList>
            <person name="Kucharzyk K."/>
            <person name="Murdoch R.W."/>
            <person name="Higgins S."/>
            <person name="Loffler F."/>
        </authorList>
    </citation>
    <scope>NUCLEOTIDE SEQUENCE</scope>
</reference>
<dbReference type="InterPro" id="IPR041575">
    <property type="entry name" value="Rubredoxin_C"/>
</dbReference>
<evidence type="ECO:0000313" key="6">
    <source>
        <dbReference type="EMBL" id="MPM19707.1"/>
    </source>
</evidence>
<feature type="domain" description="NADH-rubredoxin oxidoreductase C-terminal" evidence="5">
    <location>
        <begin position="302"/>
        <end position="351"/>
    </location>
</feature>
<dbReference type="SUPFAM" id="SSF51905">
    <property type="entry name" value="FAD/NAD(P)-binding domain"/>
    <property type="match status" value="1"/>
</dbReference>
<dbReference type="PRINTS" id="PR00368">
    <property type="entry name" value="FADPNR"/>
</dbReference>
<sequence length="374" mass="39928">MNVIIIGNGVAGATVASKLAAKGVSVQLFSEEPVGFYSRILLPQALCDKDALQDLIAKTDPPYLQKRAATAIDPEKKLVYSGNTAFGYDKLVIATGSRSRMLDIFSCTDGACALRTFSDAQNIGETIENPVVVLGGGLLGLETALWVKRKGYEVTVLEAADRILVRQLDTEGASILKAHLEAQGLVIKEGVKTQAQKLDLGGHIRALVTEGEEEVPCRTLLLSLGVLPEITLAKAAGLKTNRGIVVDQYLQTSNSDILAIGDCAEYEGQVPGIIPVALAMAETAAANLLGEHKSYQTPVLFTRFKGDGLDVVSVGSIDGPALKKRTGNRYEAYFVQDGKLKGAILVGSTEHLGFVRSHYQKEVSQEELATLLAF</sequence>
<keyword evidence="2" id="KW-0285">Flavoprotein</keyword>
<gene>
    <name evidence="6" type="primary">nasB</name>
    <name evidence="6" type="ORF">SDC9_66133</name>
</gene>
<organism evidence="6">
    <name type="scientific">bioreactor metagenome</name>
    <dbReference type="NCBI Taxonomy" id="1076179"/>
    <lineage>
        <taxon>unclassified sequences</taxon>
        <taxon>metagenomes</taxon>
        <taxon>ecological metagenomes</taxon>
    </lineage>
</organism>
<dbReference type="InterPro" id="IPR036188">
    <property type="entry name" value="FAD/NAD-bd_sf"/>
</dbReference>
<dbReference type="GO" id="GO:0016491">
    <property type="term" value="F:oxidoreductase activity"/>
    <property type="evidence" value="ECO:0007669"/>
    <property type="project" value="InterPro"/>
</dbReference>
<dbReference type="PRINTS" id="PR00469">
    <property type="entry name" value="PNDRDTASEII"/>
</dbReference>
<feature type="domain" description="FAD/NAD(P)-binding" evidence="4">
    <location>
        <begin position="1"/>
        <end position="280"/>
    </location>
</feature>
<accession>A0A644XUY6</accession>
<evidence type="ECO:0000256" key="1">
    <source>
        <dbReference type="ARBA" id="ARBA00001974"/>
    </source>
</evidence>
<proteinExistence type="predicted"/>
<name>A0A644XUY6_9ZZZZ</name>
<keyword evidence="3" id="KW-0274">FAD</keyword>
<evidence type="ECO:0000256" key="2">
    <source>
        <dbReference type="ARBA" id="ARBA00022630"/>
    </source>
</evidence>
<dbReference type="Gene3D" id="3.50.50.60">
    <property type="entry name" value="FAD/NAD(P)-binding domain"/>
    <property type="match status" value="2"/>
</dbReference>
<dbReference type="EMBL" id="VSSQ01003228">
    <property type="protein sequence ID" value="MPM19707.1"/>
    <property type="molecule type" value="Genomic_DNA"/>
</dbReference>
<protein>
    <submittedName>
        <fullName evidence="6">Assimilatory nitrate reductase electron transfer subunit</fullName>
    </submittedName>
</protein>
<dbReference type="PANTHER" id="PTHR43429:SF3">
    <property type="entry name" value="NITRITE REDUCTASE [NAD(P)H]"/>
    <property type="match status" value="1"/>
</dbReference>
<dbReference type="InterPro" id="IPR023753">
    <property type="entry name" value="FAD/NAD-binding_dom"/>
</dbReference>
<dbReference type="PANTHER" id="PTHR43429">
    <property type="entry name" value="PYRIDINE NUCLEOTIDE-DISULFIDE OXIDOREDUCTASE DOMAIN-CONTAINING"/>
    <property type="match status" value="1"/>
</dbReference>
<evidence type="ECO:0000256" key="3">
    <source>
        <dbReference type="ARBA" id="ARBA00022827"/>
    </source>
</evidence>
<dbReference type="Pfam" id="PF07992">
    <property type="entry name" value="Pyr_redox_2"/>
    <property type="match status" value="1"/>
</dbReference>
<dbReference type="Pfam" id="PF18267">
    <property type="entry name" value="Rubredoxin_C"/>
    <property type="match status" value="1"/>
</dbReference>
<dbReference type="InterPro" id="IPR016156">
    <property type="entry name" value="FAD/NAD-linked_Rdtase_dimer_sf"/>
</dbReference>
<comment type="caution">
    <text evidence="6">The sequence shown here is derived from an EMBL/GenBank/DDBJ whole genome shotgun (WGS) entry which is preliminary data.</text>
</comment>
<evidence type="ECO:0000259" key="5">
    <source>
        <dbReference type="Pfam" id="PF18267"/>
    </source>
</evidence>
<dbReference type="InterPro" id="IPR050260">
    <property type="entry name" value="FAD-bd_OxRdtase"/>
</dbReference>
<comment type="cofactor">
    <cofactor evidence="1">
        <name>FAD</name>
        <dbReference type="ChEBI" id="CHEBI:57692"/>
    </cofactor>
</comment>
<evidence type="ECO:0000259" key="4">
    <source>
        <dbReference type="Pfam" id="PF07992"/>
    </source>
</evidence>
<dbReference type="Gene3D" id="3.30.390.30">
    <property type="match status" value="1"/>
</dbReference>
<dbReference type="AlphaFoldDB" id="A0A644XUY6"/>